<dbReference type="InterPro" id="IPR051119">
    <property type="entry name" value="Nematode_SR-like"/>
</dbReference>
<dbReference type="WBParaSite" id="Csp11.Scaffold629.g9190.t2">
    <property type="protein sequence ID" value="Csp11.Scaffold629.g9190.t2"/>
    <property type="gene ID" value="Csp11.Scaffold629.g9190"/>
</dbReference>
<dbReference type="AlphaFoldDB" id="A0A1I7UGU9"/>
<dbReference type="GO" id="GO:0016020">
    <property type="term" value="C:membrane"/>
    <property type="evidence" value="ECO:0007669"/>
    <property type="project" value="UniProtKB-SubCell"/>
</dbReference>
<keyword evidence="7" id="KW-1185">Reference proteome</keyword>
<dbReference type="PRINTS" id="PR00698">
    <property type="entry name" value="TMPROTEINSRG"/>
</dbReference>
<reference evidence="8" key="1">
    <citation type="submission" date="2016-11" db="UniProtKB">
        <authorList>
            <consortium name="WormBaseParasite"/>
        </authorList>
    </citation>
    <scope>IDENTIFICATION</scope>
</reference>
<dbReference type="GO" id="GO:0007606">
    <property type="term" value="P:sensory perception of chemical stimulus"/>
    <property type="evidence" value="ECO:0007669"/>
    <property type="project" value="UniProtKB-UniRule"/>
</dbReference>
<keyword evidence="3 6" id="KW-0812">Transmembrane</keyword>
<evidence type="ECO:0000256" key="1">
    <source>
        <dbReference type="ARBA" id="ARBA00004141"/>
    </source>
</evidence>
<evidence type="ECO:0000313" key="8">
    <source>
        <dbReference type="WBParaSite" id="Csp11.Scaffold629.g9190.t2"/>
    </source>
</evidence>
<keyword evidence="4 6" id="KW-1133">Transmembrane helix</keyword>
<evidence type="ECO:0000256" key="5">
    <source>
        <dbReference type="ARBA" id="ARBA00023136"/>
    </source>
</evidence>
<proteinExistence type="inferred from homology"/>
<feature type="transmembrane region" description="Helical" evidence="6">
    <location>
        <begin position="142"/>
        <end position="164"/>
    </location>
</feature>
<evidence type="ECO:0000256" key="3">
    <source>
        <dbReference type="ARBA" id="ARBA00022692"/>
    </source>
</evidence>
<dbReference type="Proteomes" id="UP000095282">
    <property type="component" value="Unplaced"/>
</dbReference>
<dbReference type="PANTHER" id="PTHR31627:SF12">
    <property type="entry name" value="SERPENTINE RECEPTOR CLASS GAMMA-11-RELATED"/>
    <property type="match status" value="1"/>
</dbReference>
<comment type="similarity">
    <text evidence="2 6">Belongs to the nematode receptor-like protein srg family.</text>
</comment>
<evidence type="ECO:0000256" key="4">
    <source>
        <dbReference type="ARBA" id="ARBA00022989"/>
    </source>
</evidence>
<dbReference type="PANTHER" id="PTHR31627">
    <property type="entry name" value="SERPENTINE RECEPTOR CLASS GAMMA-RELATED"/>
    <property type="match status" value="1"/>
</dbReference>
<dbReference type="InterPro" id="IPR000609">
    <property type="entry name" value="7TM_GPCR_serpentine_rcpt_Srg"/>
</dbReference>
<feature type="transmembrane region" description="Helical" evidence="6">
    <location>
        <begin position="261"/>
        <end position="284"/>
    </location>
</feature>
<organism evidence="7 8">
    <name type="scientific">Caenorhabditis tropicalis</name>
    <dbReference type="NCBI Taxonomy" id="1561998"/>
    <lineage>
        <taxon>Eukaryota</taxon>
        <taxon>Metazoa</taxon>
        <taxon>Ecdysozoa</taxon>
        <taxon>Nematoda</taxon>
        <taxon>Chromadorea</taxon>
        <taxon>Rhabditida</taxon>
        <taxon>Rhabditina</taxon>
        <taxon>Rhabditomorpha</taxon>
        <taxon>Rhabditoidea</taxon>
        <taxon>Rhabditidae</taxon>
        <taxon>Peloderinae</taxon>
        <taxon>Caenorhabditis</taxon>
    </lineage>
</organism>
<sequence length="341" mass="38578">MILVAVPTIRVAVPVAVSTILVAEPPRSCSLSRSLSQTSSLFPKVIAREVIMETMEDMIMGDMIMEDMIMGDMIIMIMEAAVRPRRMYGTAAPFSILDLSTRTTPHLPQFHTFHLQMNSSNDDLIPIPCDPSFDPLWEAVKYLGTVIYLGIGLFLHASILKAIYVTKRTEFRGSSFFQIFALDSAFSILTILTEILFNRLFIYLTPLCPIVMPYYWGPSILPKLVFVSGNYGRFAKSIAQIMMVLNRMSCVLWPINYKNIWSYLTPFCCFLVAVLPVGGTWNLMISRVYVDKTRGGFTMNYIKAVKWVDDDEMLTPLQSTRFNGFSCDYGGLETRSLSCFL</sequence>
<dbReference type="GO" id="GO:0004888">
    <property type="term" value="F:transmembrane signaling receptor activity"/>
    <property type="evidence" value="ECO:0007669"/>
    <property type="project" value="InterPro"/>
</dbReference>
<evidence type="ECO:0000313" key="7">
    <source>
        <dbReference type="Proteomes" id="UP000095282"/>
    </source>
</evidence>
<protein>
    <recommendedName>
        <fullName evidence="6">Serpentine receptor class gamma</fullName>
    </recommendedName>
</protein>
<dbReference type="Pfam" id="PF02118">
    <property type="entry name" value="Srg"/>
    <property type="match status" value="1"/>
</dbReference>
<keyword evidence="5 6" id="KW-0472">Membrane</keyword>
<evidence type="ECO:0000256" key="6">
    <source>
        <dbReference type="RuleBase" id="RU280813"/>
    </source>
</evidence>
<accession>A0A1I7UGU9</accession>
<comment type="caution">
    <text evidence="6">Lacks conserved residue(s) required for the propagation of feature annotation.</text>
</comment>
<name>A0A1I7UGU9_9PELO</name>
<feature type="transmembrane region" description="Helical" evidence="6">
    <location>
        <begin position="203"/>
        <end position="226"/>
    </location>
</feature>
<comment type="subcellular location">
    <subcellularLocation>
        <location evidence="1">Membrane</location>
        <topology evidence="1">Multi-pass membrane protein</topology>
    </subcellularLocation>
</comment>
<evidence type="ECO:0000256" key="2">
    <source>
        <dbReference type="ARBA" id="ARBA00005692"/>
    </source>
</evidence>